<dbReference type="AlphaFoldDB" id="A0A543KSQ7"/>
<gene>
    <name evidence="1" type="ORF">FHX68_2137</name>
</gene>
<dbReference type="Proteomes" id="UP000319804">
    <property type="component" value="Unassembled WGS sequence"/>
</dbReference>
<name>A0A543KSQ7_9MICO</name>
<organism evidence="1 2">
    <name type="scientific">Microbacterium lacticum</name>
    <dbReference type="NCBI Taxonomy" id="33885"/>
    <lineage>
        <taxon>Bacteria</taxon>
        <taxon>Bacillati</taxon>
        <taxon>Actinomycetota</taxon>
        <taxon>Actinomycetes</taxon>
        <taxon>Micrococcales</taxon>
        <taxon>Microbacteriaceae</taxon>
        <taxon>Microbacterium</taxon>
    </lineage>
</organism>
<evidence type="ECO:0000313" key="2">
    <source>
        <dbReference type="Proteomes" id="UP000319804"/>
    </source>
</evidence>
<accession>A0A543KSQ7</accession>
<evidence type="ECO:0000313" key="1">
    <source>
        <dbReference type="EMBL" id="TQM98109.1"/>
    </source>
</evidence>
<dbReference type="EMBL" id="VFPS01000003">
    <property type="protein sequence ID" value="TQM98109.1"/>
    <property type="molecule type" value="Genomic_DNA"/>
</dbReference>
<keyword evidence="2" id="KW-1185">Reference proteome</keyword>
<proteinExistence type="predicted"/>
<sequence>MPGQQQSAADVAAVDGYLVPVDPAEETGCESCQ</sequence>
<protein>
    <submittedName>
        <fullName evidence="1">Uncharacterized protein</fullName>
    </submittedName>
</protein>
<comment type="caution">
    <text evidence="1">The sequence shown here is derived from an EMBL/GenBank/DDBJ whole genome shotgun (WGS) entry which is preliminary data.</text>
</comment>
<reference evidence="1 2" key="1">
    <citation type="submission" date="2019-06" db="EMBL/GenBank/DDBJ databases">
        <title>Sequencing the genomes of 1000 actinobacteria strains.</title>
        <authorList>
            <person name="Klenk H.-P."/>
        </authorList>
    </citation>
    <scope>NUCLEOTIDE SEQUENCE [LARGE SCALE GENOMIC DNA]</scope>
    <source>
        <strain evidence="1 2">DSM 20427</strain>
    </source>
</reference>